<dbReference type="GO" id="GO:0016887">
    <property type="term" value="F:ATP hydrolysis activity"/>
    <property type="evidence" value="ECO:0007669"/>
    <property type="project" value="InterPro"/>
</dbReference>
<dbReference type="PANTHER" id="PTHR18937:SF12">
    <property type="entry name" value="STRUCTURAL MAINTENANCE OF CHROMOSOMES PROTEIN"/>
    <property type="match status" value="1"/>
</dbReference>
<dbReference type="InterPro" id="IPR010935">
    <property type="entry name" value="SMC_hinge"/>
</dbReference>
<evidence type="ECO:0000313" key="11">
    <source>
        <dbReference type="EMBL" id="TNJ30549.1"/>
    </source>
</evidence>
<evidence type="ECO:0000259" key="10">
    <source>
        <dbReference type="SMART" id="SM00968"/>
    </source>
</evidence>
<keyword evidence="2" id="KW-0132">Cell division</keyword>
<dbReference type="InterPro" id="IPR003395">
    <property type="entry name" value="RecF/RecN/SMC_N"/>
</dbReference>
<evidence type="ECO:0000256" key="3">
    <source>
        <dbReference type="ARBA" id="ARBA00022776"/>
    </source>
</evidence>
<dbReference type="GO" id="GO:0005524">
    <property type="term" value="F:ATP binding"/>
    <property type="evidence" value="ECO:0007669"/>
    <property type="project" value="InterPro"/>
</dbReference>
<dbReference type="InterPro" id="IPR024704">
    <property type="entry name" value="SMC"/>
</dbReference>
<dbReference type="VEuPathDB" id="GiardiaDB:GMRT_12294"/>
<dbReference type="GO" id="GO:0007062">
    <property type="term" value="P:sister chromatid cohesion"/>
    <property type="evidence" value="ECO:0007669"/>
    <property type="project" value="TreeGrafter"/>
</dbReference>
<gene>
    <name evidence="11" type="ORF">GMRT_12294</name>
</gene>
<feature type="coiled-coil region" evidence="8">
    <location>
        <begin position="1050"/>
        <end position="1104"/>
    </location>
</feature>
<organism evidence="11 12">
    <name type="scientific">Giardia muris</name>
    <dbReference type="NCBI Taxonomy" id="5742"/>
    <lineage>
        <taxon>Eukaryota</taxon>
        <taxon>Metamonada</taxon>
        <taxon>Diplomonadida</taxon>
        <taxon>Hexamitidae</taxon>
        <taxon>Giardiinae</taxon>
        <taxon>Giardia</taxon>
    </lineage>
</organism>
<evidence type="ECO:0000256" key="9">
    <source>
        <dbReference type="SAM" id="MobiDB-lite"/>
    </source>
</evidence>
<evidence type="ECO:0000256" key="7">
    <source>
        <dbReference type="PIRNR" id="PIRNR005719"/>
    </source>
</evidence>
<accession>A0A4Z1TDD8</accession>
<dbReference type="SMART" id="SM00968">
    <property type="entry name" value="SMC_hinge"/>
    <property type="match status" value="1"/>
</dbReference>
<evidence type="ECO:0000256" key="8">
    <source>
        <dbReference type="SAM" id="Coils"/>
    </source>
</evidence>
<feature type="coiled-coil region" evidence="8">
    <location>
        <begin position="229"/>
        <end position="259"/>
    </location>
</feature>
<keyword evidence="4 8" id="KW-0175">Coiled coil</keyword>
<feature type="region of interest" description="Disordered" evidence="9">
    <location>
        <begin position="659"/>
        <end position="679"/>
    </location>
</feature>
<name>A0A4Z1TDD8_GIAMU</name>
<feature type="coiled-coil region" evidence="8">
    <location>
        <begin position="393"/>
        <end position="458"/>
    </location>
</feature>
<comment type="subcellular location">
    <subcellularLocation>
        <location evidence="1 7">Nucleus</location>
    </subcellularLocation>
</comment>
<dbReference type="PIRSF" id="PIRSF005719">
    <property type="entry name" value="SMC"/>
    <property type="match status" value="1"/>
</dbReference>
<evidence type="ECO:0000256" key="5">
    <source>
        <dbReference type="ARBA" id="ARBA00023242"/>
    </source>
</evidence>
<evidence type="ECO:0000256" key="6">
    <source>
        <dbReference type="ARBA" id="ARBA00023306"/>
    </source>
</evidence>
<dbReference type="GO" id="GO:0051301">
    <property type="term" value="P:cell division"/>
    <property type="evidence" value="ECO:0007669"/>
    <property type="project" value="UniProtKB-KW"/>
</dbReference>
<feature type="coiled-coil region" evidence="8">
    <location>
        <begin position="169"/>
        <end position="196"/>
    </location>
</feature>
<sequence length="1294" mass="145608">MVRLRDIRARDFKSLAGEVKISDLPALTFIVGPNGVGKSNLFDAIGFALLLPDARVNTIQDYITTGASLCEVQLCFATRQEPITTTTVTRQVTRRGGDVFFIDGRVIDKDEYQGVLEGLGLQPSFVRTLFISQGFASQVLTPARISAYLEAMSGSSLLAERFKVLSQAVHDTTAELKEAIGNLTKLRKQLQSVEYEQAANKKYTQLLNERRSLETSIALTRLYYLATSIDEMQNEAAEAARKKEELSLQLRTNQELQAQWSSKLNQLSTQLTQALGLREATISSLQKNEIRKTQFASTRAIYENRLRNIQVSQERYEKLRGEQDYRVQECESRLRLLKADLKALHEQIHGTSFTQLLPKSFFLLSAEFKEKHASELSSLYSLRATALAVGRTRSEALEASERASEQLEALQNKKASILKAAEDKLQTLRDVTASLDGARKALVELQTKETELRAEREKNDRRIYEINRILDSQFNAAADAQREREYANALGMIRTEHPNAVYGSLDTLISVRAAKHRDVIDMALGKYRKAVVCDAPETASACIQALRQGKHRPLVFLPVKALKSDKRILERDRGAAQDHNAKSDVKMTPILDMIEQEDRAAAAVRFVLKGSFFCDSEDIGAARDFLRATKGGTRVLMRNNVQLNSGGILSCNFGTDTPKVGGRQKDKPAHGSLAPREQDQLRSECATLQKRQRDIALELQDGFSEISRLQHVTIPSLEAHLRTATQERERADASCHESAEREAVSLATSKAAKEALESAELAYENASAALREAELRCNKQKEAFFREIMPEVTRQLVEVHRIPALVALNRPLQPADVEDADRQQKELAAQRISDKEKEITRQTTELAVLKHDYQSDLQRATNILQTTRDALETCKQEERETTREIERLTKEQKKQEAELQMLQEELKVVEEDARKATIGIDERQKEYQESEVQRCALLSELREFQYSRLELFDELYRAQVEIPFVDAEILDPDAGEGEASRTGSEELFRIILEKAALLLMQRVDENVLTLQLEEIAAQFSQLKPLYTQAPGMLTAFRNDGLTSETCDQLVAKYTDKLEEVQSQIETMAVNANVAERHASLASAVATAQQRVATLRKELALKADEFRHVRGERRTRFKTCLDGLNKHLSETYQDLAYGERTDRSNIELTASNDEAPWAPEALTYTVIPYASQLTNSQSLSGGERTLAFMALVFAFQRYRPAPFLLLDEVDSAIDSSNQARLRTFLRSQTKTNVIAVSHQAPLFAVGDLLLGITRIPKENDQSQDREPGPARLFYLDLRGFDEDEVVEGGPLLVEK</sequence>
<dbReference type="InterPro" id="IPR036277">
    <property type="entry name" value="SMC_hinge_sf"/>
</dbReference>
<feature type="coiled-coil region" evidence="8">
    <location>
        <begin position="749"/>
        <end position="783"/>
    </location>
</feature>
<dbReference type="InterPro" id="IPR027417">
    <property type="entry name" value="P-loop_NTPase"/>
</dbReference>
<keyword evidence="5 7" id="KW-0539">Nucleus</keyword>
<proteinExistence type="inferred from homology"/>
<feature type="domain" description="SMC hinge" evidence="10">
    <location>
        <begin position="499"/>
        <end position="624"/>
    </location>
</feature>
<dbReference type="Pfam" id="PF02463">
    <property type="entry name" value="SMC_N"/>
    <property type="match status" value="1"/>
</dbReference>
<keyword evidence="6" id="KW-0131">Cell cycle</keyword>
<dbReference type="SUPFAM" id="SSF52540">
    <property type="entry name" value="P-loop containing nucleoside triphosphate hydrolases"/>
    <property type="match status" value="1"/>
</dbReference>
<keyword evidence="12" id="KW-1185">Reference proteome</keyword>
<dbReference type="GO" id="GO:0003677">
    <property type="term" value="F:DNA binding"/>
    <property type="evidence" value="ECO:0007669"/>
    <property type="project" value="TreeGrafter"/>
</dbReference>
<dbReference type="GO" id="GO:0008278">
    <property type="term" value="C:cohesin complex"/>
    <property type="evidence" value="ECO:0007669"/>
    <property type="project" value="TreeGrafter"/>
</dbReference>
<dbReference type="GO" id="GO:0005634">
    <property type="term" value="C:nucleus"/>
    <property type="evidence" value="ECO:0007669"/>
    <property type="project" value="UniProtKB-SubCell"/>
</dbReference>
<dbReference type="PANTHER" id="PTHR18937">
    <property type="entry name" value="STRUCTURAL MAINTENANCE OF CHROMOSOMES SMC FAMILY MEMBER"/>
    <property type="match status" value="1"/>
</dbReference>
<comment type="similarity">
    <text evidence="7">Belongs to the SMC family.</text>
</comment>
<evidence type="ECO:0000256" key="4">
    <source>
        <dbReference type="ARBA" id="ARBA00023054"/>
    </source>
</evidence>
<comment type="caution">
    <text evidence="11">The sequence shown here is derived from an EMBL/GenBank/DDBJ whole genome shotgun (WGS) entry which is preliminary data.</text>
</comment>
<dbReference type="Proteomes" id="UP000315496">
    <property type="component" value="Chromosome 1"/>
</dbReference>
<protein>
    <recommendedName>
        <fullName evidence="7">Structural maintenance of chromosomes protein</fullName>
    </recommendedName>
</protein>
<evidence type="ECO:0000256" key="1">
    <source>
        <dbReference type="ARBA" id="ARBA00004123"/>
    </source>
</evidence>
<keyword evidence="3" id="KW-0498">Mitosis</keyword>
<dbReference type="SUPFAM" id="SSF75553">
    <property type="entry name" value="Smc hinge domain"/>
    <property type="match status" value="1"/>
</dbReference>
<feature type="coiled-coil region" evidence="8">
    <location>
        <begin position="857"/>
        <end position="919"/>
    </location>
</feature>
<evidence type="ECO:0000313" key="12">
    <source>
        <dbReference type="Proteomes" id="UP000315496"/>
    </source>
</evidence>
<dbReference type="Gene3D" id="3.40.50.300">
    <property type="entry name" value="P-loop containing nucleotide triphosphate hydrolases"/>
    <property type="match status" value="2"/>
</dbReference>
<evidence type="ECO:0000256" key="2">
    <source>
        <dbReference type="ARBA" id="ARBA00022618"/>
    </source>
</evidence>
<dbReference type="OrthoDB" id="5575062at2759"/>
<reference evidence="11 12" key="1">
    <citation type="submission" date="2019-05" db="EMBL/GenBank/DDBJ databases">
        <title>The compact genome of Giardia muris reveals important steps in the evolution of intestinal protozoan parasites.</title>
        <authorList>
            <person name="Xu F."/>
            <person name="Jimenez-Gonzalez A."/>
            <person name="Einarsson E."/>
            <person name="Astvaldsson A."/>
            <person name="Peirasmaki D."/>
            <person name="Eckmann L."/>
            <person name="Andersson J.O."/>
            <person name="Svard S.G."/>
            <person name="Jerlstrom-Hultqvist J."/>
        </authorList>
    </citation>
    <scope>NUCLEOTIDE SEQUENCE [LARGE SCALE GENOMIC DNA]</scope>
    <source>
        <strain evidence="11 12">Roberts-Thomson</strain>
    </source>
</reference>
<dbReference type="EMBL" id="VDLU01000001">
    <property type="protein sequence ID" value="TNJ30549.1"/>
    <property type="molecule type" value="Genomic_DNA"/>
</dbReference>
<dbReference type="Gene3D" id="1.20.1060.20">
    <property type="match status" value="1"/>
</dbReference>
<dbReference type="Pfam" id="PF06470">
    <property type="entry name" value="SMC_hinge"/>
    <property type="match status" value="1"/>
</dbReference>